<sequence>DQTVRVCSHPETRQQFLFKGTPDLVQRFNLLSGCTFLSLFNSVEAEYTSRLVNIDTYCGVMGNPINLLPLSFVPNLIAGTAPFKTPGFLVLSKATGPFTVPPSCSFKRYSDHDPSRGLYLPVASGTQEAFFAKNLFENKQTLECFQGNIMKLKSNTKPVK</sequence>
<accession>A0ABV0RQE0</accession>
<evidence type="ECO:0000313" key="1">
    <source>
        <dbReference type="EMBL" id="MEQ2209617.1"/>
    </source>
</evidence>
<dbReference type="EMBL" id="JAHRIN010051567">
    <property type="protein sequence ID" value="MEQ2209617.1"/>
    <property type="molecule type" value="Genomic_DNA"/>
</dbReference>
<dbReference type="Proteomes" id="UP001434883">
    <property type="component" value="Unassembled WGS sequence"/>
</dbReference>
<evidence type="ECO:0000313" key="2">
    <source>
        <dbReference type="Proteomes" id="UP001434883"/>
    </source>
</evidence>
<comment type="caution">
    <text evidence="1">The sequence shown here is derived from an EMBL/GenBank/DDBJ whole genome shotgun (WGS) entry which is preliminary data.</text>
</comment>
<reference evidence="1 2" key="1">
    <citation type="submission" date="2021-06" db="EMBL/GenBank/DDBJ databases">
        <authorList>
            <person name="Palmer J.M."/>
        </authorList>
    </citation>
    <scope>NUCLEOTIDE SEQUENCE [LARGE SCALE GENOMIC DNA]</scope>
    <source>
        <strain evidence="1 2">XC_2019</strain>
        <tissue evidence="1">Muscle</tissue>
    </source>
</reference>
<evidence type="ECO:0008006" key="3">
    <source>
        <dbReference type="Google" id="ProtNLM"/>
    </source>
</evidence>
<gene>
    <name evidence="1" type="ORF">XENOCAPTIV_001610</name>
</gene>
<keyword evidence="2" id="KW-1185">Reference proteome</keyword>
<name>A0ABV0RQE0_9TELE</name>
<feature type="non-terminal residue" evidence="1">
    <location>
        <position position="1"/>
    </location>
</feature>
<protein>
    <recommendedName>
        <fullName evidence="3">Apolipoprotein B</fullName>
    </recommendedName>
</protein>
<organism evidence="1 2">
    <name type="scientific">Xenoophorus captivus</name>
    <dbReference type="NCBI Taxonomy" id="1517983"/>
    <lineage>
        <taxon>Eukaryota</taxon>
        <taxon>Metazoa</taxon>
        <taxon>Chordata</taxon>
        <taxon>Craniata</taxon>
        <taxon>Vertebrata</taxon>
        <taxon>Euteleostomi</taxon>
        <taxon>Actinopterygii</taxon>
        <taxon>Neopterygii</taxon>
        <taxon>Teleostei</taxon>
        <taxon>Neoteleostei</taxon>
        <taxon>Acanthomorphata</taxon>
        <taxon>Ovalentaria</taxon>
        <taxon>Atherinomorphae</taxon>
        <taxon>Cyprinodontiformes</taxon>
        <taxon>Goodeidae</taxon>
        <taxon>Xenoophorus</taxon>
    </lineage>
</organism>
<proteinExistence type="predicted"/>